<dbReference type="KEGG" id="kphy:AOZ06_45740"/>
<dbReference type="Proteomes" id="UP000063699">
    <property type="component" value="Chromosome"/>
</dbReference>
<comment type="catalytic activity">
    <reaction evidence="8">
        <text>(sulfur carrier)-H + L-cysteine = (sulfur carrier)-SH + L-alanine</text>
        <dbReference type="Rhea" id="RHEA:43892"/>
        <dbReference type="Rhea" id="RHEA-COMP:14737"/>
        <dbReference type="Rhea" id="RHEA-COMP:14739"/>
        <dbReference type="ChEBI" id="CHEBI:29917"/>
        <dbReference type="ChEBI" id="CHEBI:35235"/>
        <dbReference type="ChEBI" id="CHEBI:57972"/>
        <dbReference type="ChEBI" id="CHEBI:64428"/>
        <dbReference type="EC" id="2.8.1.7"/>
    </reaction>
</comment>
<evidence type="ECO:0000256" key="6">
    <source>
        <dbReference type="ARBA" id="ARBA00023004"/>
    </source>
</evidence>
<dbReference type="STRING" id="860235.AOZ06_45740"/>
<dbReference type="EMBL" id="CP012752">
    <property type="protein sequence ID" value="ALG13197.1"/>
    <property type="molecule type" value="Genomic_DNA"/>
</dbReference>
<name>A0A0N9IEL2_9PSEU</name>
<feature type="domain" description="Aminotransferase class V" evidence="9">
    <location>
        <begin position="2"/>
        <end position="363"/>
    </location>
</feature>
<dbReference type="PANTHER" id="PTHR11601:SF34">
    <property type="entry name" value="CYSTEINE DESULFURASE"/>
    <property type="match status" value="1"/>
</dbReference>
<keyword evidence="4" id="KW-0479">Metal-binding</keyword>
<dbReference type="Gene3D" id="3.90.1150.10">
    <property type="entry name" value="Aspartate Aminotransferase, domain 1"/>
    <property type="match status" value="1"/>
</dbReference>
<dbReference type="InterPro" id="IPR015421">
    <property type="entry name" value="PyrdxlP-dep_Trfase_major"/>
</dbReference>
<dbReference type="InterPro" id="IPR015424">
    <property type="entry name" value="PyrdxlP-dep_Trfase"/>
</dbReference>
<sequence length="390" mass="40656">MTYLDHAATTPMLPEAVAAFTEALSIQGNASSLHTSGRRARRIAEEARESIAEALGARPSEVIFTAGGTESDNLAVKGIYWARRQEGRRRVLVSAVEHHAVLDAAEWLESHDGAELTWLPVDRTGRVDMDAFKAELGDDVALVTAMWANNEVGTVNPVRELAEACAEHGIPFHTDAVQAVGTLPVDFAESKASALTMSGHKVGGPIGIGALLLGRDVPCAPLLHGGGQERDVRSGTVDVPAIHALAAAVRVAVAHREEQAKQLATLRDELVGAVRAAVPDAILNGEPGLPTHAHFTFPGCAGDSLLMLLDAKGIECSTGSACTAGVAQPSHVLLAMGMDPAAARGSLRFSLGHTSSEQDVKALAQAIGPAVDRARSAGLSGMRRSATKEA</sequence>
<dbReference type="FunFam" id="3.40.640.10:FF:000084">
    <property type="entry name" value="IscS-like cysteine desulfurase"/>
    <property type="match status" value="1"/>
</dbReference>
<evidence type="ECO:0000256" key="2">
    <source>
        <dbReference type="ARBA" id="ARBA00006490"/>
    </source>
</evidence>
<evidence type="ECO:0000256" key="7">
    <source>
        <dbReference type="ARBA" id="ARBA00023014"/>
    </source>
</evidence>
<keyword evidence="3" id="KW-0808">Transferase</keyword>
<dbReference type="InterPro" id="IPR000192">
    <property type="entry name" value="Aminotrans_V_dom"/>
</dbReference>
<dbReference type="RefSeq" id="WP_054295086.1">
    <property type="nucleotide sequence ID" value="NZ_CP012752.1"/>
</dbReference>
<protein>
    <submittedName>
        <fullName evidence="10">Cysteine desulfurase</fullName>
    </submittedName>
</protein>
<evidence type="ECO:0000256" key="5">
    <source>
        <dbReference type="ARBA" id="ARBA00022898"/>
    </source>
</evidence>
<evidence type="ECO:0000313" key="10">
    <source>
        <dbReference type="EMBL" id="ALG13197.1"/>
    </source>
</evidence>
<evidence type="ECO:0000256" key="1">
    <source>
        <dbReference type="ARBA" id="ARBA00001933"/>
    </source>
</evidence>
<keyword evidence="7" id="KW-0411">Iron-sulfur</keyword>
<dbReference type="InterPro" id="IPR016454">
    <property type="entry name" value="Cysteine_dSase"/>
</dbReference>
<dbReference type="OrthoDB" id="9808002at2"/>
<accession>A0A0N9IEL2</accession>
<dbReference type="Gene3D" id="1.10.260.50">
    <property type="match status" value="1"/>
</dbReference>
<reference evidence="10 11" key="1">
    <citation type="submission" date="2015-07" db="EMBL/GenBank/DDBJ databases">
        <title>Genome sequencing of Kibdelosporangium phytohabitans.</title>
        <authorList>
            <person name="Qin S."/>
            <person name="Xing K."/>
        </authorList>
    </citation>
    <scope>NUCLEOTIDE SEQUENCE [LARGE SCALE GENOMIC DNA]</scope>
    <source>
        <strain evidence="10 11">KLBMP1111</strain>
    </source>
</reference>
<dbReference type="InterPro" id="IPR015422">
    <property type="entry name" value="PyrdxlP-dep_Trfase_small"/>
</dbReference>
<comment type="cofactor">
    <cofactor evidence="1">
        <name>pyridoxal 5'-phosphate</name>
        <dbReference type="ChEBI" id="CHEBI:597326"/>
    </cofactor>
</comment>
<gene>
    <name evidence="10" type="ORF">AOZ06_45740</name>
</gene>
<proteinExistence type="inferred from homology"/>
<evidence type="ECO:0000313" key="11">
    <source>
        <dbReference type="Proteomes" id="UP000063699"/>
    </source>
</evidence>
<evidence type="ECO:0000256" key="8">
    <source>
        <dbReference type="ARBA" id="ARBA00050776"/>
    </source>
</evidence>
<organism evidence="10 11">
    <name type="scientific">Kibdelosporangium phytohabitans</name>
    <dbReference type="NCBI Taxonomy" id="860235"/>
    <lineage>
        <taxon>Bacteria</taxon>
        <taxon>Bacillati</taxon>
        <taxon>Actinomycetota</taxon>
        <taxon>Actinomycetes</taxon>
        <taxon>Pseudonocardiales</taxon>
        <taxon>Pseudonocardiaceae</taxon>
        <taxon>Kibdelosporangium</taxon>
    </lineage>
</organism>
<evidence type="ECO:0000256" key="3">
    <source>
        <dbReference type="ARBA" id="ARBA00022679"/>
    </source>
</evidence>
<dbReference type="GO" id="GO:0051536">
    <property type="term" value="F:iron-sulfur cluster binding"/>
    <property type="evidence" value="ECO:0007669"/>
    <property type="project" value="UniProtKB-KW"/>
</dbReference>
<comment type="similarity">
    <text evidence="2">Belongs to the class-V pyridoxal-phosphate-dependent aminotransferase family. NifS/IscS subfamily.</text>
</comment>
<keyword evidence="5" id="KW-0663">Pyridoxal phosphate</keyword>
<dbReference type="AlphaFoldDB" id="A0A0N9IEL2"/>
<keyword evidence="6" id="KW-0408">Iron</keyword>
<evidence type="ECO:0000256" key="4">
    <source>
        <dbReference type="ARBA" id="ARBA00022723"/>
    </source>
</evidence>
<keyword evidence="11" id="KW-1185">Reference proteome</keyword>
<dbReference type="SUPFAM" id="SSF53383">
    <property type="entry name" value="PLP-dependent transferases"/>
    <property type="match status" value="1"/>
</dbReference>
<dbReference type="GO" id="GO:0031071">
    <property type="term" value="F:cysteine desulfurase activity"/>
    <property type="evidence" value="ECO:0007669"/>
    <property type="project" value="UniProtKB-EC"/>
</dbReference>
<dbReference type="PANTHER" id="PTHR11601">
    <property type="entry name" value="CYSTEINE DESULFURYLASE FAMILY MEMBER"/>
    <property type="match status" value="1"/>
</dbReference>
<evidence type="ECO:0000259" key="9">
    <source>
        <dbReference type="Pfam" id="PF00266"/>
    </source>
</evidence>
<dbReference type="PIRSF" id="PIRSF005572">
    <property type="entry name" value="NifS"/>
    <property type="match status" value="1"/>
</dbReference>
<dbReference type="GO" id="GO:0046872">
    <property type="term" value="F:metal ion binding"/>
    <property type="evidence" value="ECO:0007669"/>
    <property type="project" value="UniProtKB-KW"/>
</dbReference>
<dbReference type="Gene3D" id="3.40.640.10">
    <property type="entry name" value="Type I PLP-dependent aspartate aminotransferase-like (Major domain)"/>
    <property type="match status" value="1"/>
</dbReference>
<dbReference type="Pfam" id="PF00266">
    <property type="entry name" value="Aminotran_5"/>
    <property type="match status" value="1"/>
</dbReference>